<proteinExistence type="predicted"/>
<sequence>LPYPSIYHIIVTAENFELRKFTALAVNHYRCLLNIAVLFVLLNDQISA</sequence>
<accession>A0A0R3QXG7</accession>
<organism evidence="1">
    <name type="scientific">Brugia timori</name>
    <dbReference type="NCBI Taxonomy" id="42155"/>
    <lineage>
        <taxon>Eukaryota</taxon>
        <taxon>Metazoa</taxon>
        <taxon>Ecdysozoa</taxon>
        <taxon>Nematoda</taxon>
        <taxon>Chromadorea</taxon>
        <taxon>Rhabditida</taxon>
        <taxon>Spirurina</taxon>
        <taxon>Spiruromorpha</taxon>
        <taxon>Filarioidea</taxon>
        <taxon>Onchocercidae</taxon>
        <taxon>Brugia</taxon>
    </lineage>
</organism>
<dbReference type="AlphaFoldDB" id="A0A0R3QXG7"/>
<evidence type="ECO:0000313" key="1">
    <source>
        <dbReference type="WBParaSite" id="BTMF_0001243901-mRNA-1"/>
    </source>
</evidence>
<protein>
    <submittedName>
        <fullName evidence="1">Transposase</fullName>
    </submittedName>
</protein>
<reference evidence="1" key="1">
    <citation type="submission" date="2017-02" db="UniProtKB">
        <authorList>
            <consortium name="WormBaseParasite"/>
        </authorList>
    </citation>
    <scope>IDENTIFICATION</scope>
</reference>
<name>A0A0R3QXG7_9BILA</name>
<dbReference type="WBParaSite" id="BTMF_0001243901-mRNA-1">
    <property type="protein sequence ID" value="BTMF_0001243901-mRNA-1"/>
    <property type="gene ID" value="BTMF_0001243901"/>
</dbReference>